<dbReference type="InterPro" id="IPR003806">
    <property type="entry name" value="ATP-grasp_PylC-type"/>
</dbReference>
<evidence type="ECO:0000259" key="2">
    <source>
        <dbReference type="PROSITE" id="PS50975"/>
    </source>
</evidence>
<dbReference type="SUPFAM" id="SSF56059">
    <property type="entry name" value="Glutathione synthetase ATP-binding domain-like"/>
    <property type="match status" value="1"/>
</dbReference>
<comment type="caution">
    <text evidence="3">The sequence shown here is derived from an EMBL/GenBank/DDBJ whole genome shotgun (WGS) entry which is preliminary data.</text>
</comment>
<dbReference type="InterPro" id="IPR040803">
    <property type="entry name" value="MfnD_preATP-grasp"/>
</dbReference>
<name>A0ABU9BFN8_9BURK</name>
<keyword evidence="1" id="KW-0547">Nucleotide-binding</keyword>
<dbReference type="Pfam" id="PF02655">
    <property type="entry name" value="ATP-grasp_3"/>
    <property type="match status" value="1"/>
</dbReference>
<keyword evidence="1" id="KW-0067">ATP-binding</keyword>
<evidence type="ECO:0000313" key="3">
    <source>
        <dbReference type="EMBL" id="MEK8027737.1"/>
    </source>
</evidence>
<gene>
    <name evidence="3" type="ORF">AACH11_17365</name>
</gene>
<reference evidence="3 4" key="1">
    <citation type="submission" date="2024-04" db="EMBL/GenBank/DDBJ databases">
        <title>Novel species of the genus Ideonella isolated from streams.</title>
        <authorList>
            <person name="Lu H."/>
        </authorList>
    </citation>
    <scope>NUCLEOTIDE SEQUENCE [LARGE SCALE GENOMIC DNA]</scope>
    <source>
        <strain evidence="3 4">BYS139W</strain>
    </source>
</reference>
<dbReference type="Pfam" id="PF18301">
    <property type="entry name" value="preATP-grasp_3"/>
    <property type="match status" value="1"/>
</dbReference>
<dbReference type="Proteomes" id="UP001368500">
    <property type="component" value="Unassembled WGS sequence"/>
</dbReference>
<dbReference type="InterPro" id="IPR024710">
    <property type="entry name" value="MfnD"/>
</dbReference>
<dbReference type="PROSITE" id="PS50975">
    <property type="entry name" value="ATP_GRASP"/>
    <property type="match status" value="1"/>
</dbReference>
<dbReference type="PIRSF" id="PIRSF016766">
    <property type="entry name" value="UCP016766_ATPgrasp"/>
    <property type="match status" value="1"/>
</dbReference>
<evidence type="ECO:0000313" key="4">
    <source>
        <dbReference type="Proteomes" id="UP001368500"/>
    </source>
</evidence>
<proteinExistence type="predicted"/>
<feature type="domain" description="ATP-grasp" evidence="2">
    <location>
        <begin position="142"/>
        <end position="337"/>
    </location>
</feature>
<dbReference type="RefSeq" id="WP_341375518.1">
    <property type="nucleotide sequence ID" value="NZ_JBBUTF010000016.1"/>
</dbReference>
<dbReference type="Gene3D" id="3.30.470.20">
    <property type="entry name" value="ATP-grasp fold, B domain"/>
    <property type="match status" value="1"/>
</dbReference>
<accession>A0ABU9BFN8</accession>
<evidence type="ECO:0000256" key="1">
    <source>
        <dbReference type="PROSITE-ProRule" id="PRU00409"/>
    </source>
</evidence>
<sequence length="341" mass="35093">MSGAGVRTLLVHEFLTAGGLVSAAGPETGGGPAVSGEDPAGHAALLAQGRAMRDAMLADLQALPAVRAGRLRLRVADCADAPWAAGAHQEVWRAEPGETPLDFARRLLQGVDLAWMVAPESDGLLAACLNLAGERRWIGCDAQAIAVASSKMRTLQALADHGVLTPLALRLADAASRWVVKPDDGAGCVATEVFDDAAAAEARAQARRATGEGVTLQPWVEGEAMSVSLLCTSGQAQLLSLNRQQVTVDVDGGVRYAGVEVGALAAADPRRRALQRLADRVRAALPGLRGFVGVDLVWHGGLGPVAIEINPRVSCAYAGQSARLGINLAGAVLAACGHPAD</sequence>
<protein>
    <submittedName>
        <fullName evidence="3">ATP-grasp domain-containing protein</fullName>
    </submittedName>
</protein>
<dbReference type="InterPro" id="IPR011761">
    <property type="entry name" value="ATP-grasp"/>
</dbReference>
<dbReference type="Gene3D" id="3.40.50.11770">
    <property type="match status" value="1"/>
</dbReference>
<organism evidence="3 4">
    <name type="scientific">Pseudaquabacterium rugosum</name>
    <dbReference type="NCBI Taxonomy" id="2984194"/>
    <lineage>
        <taxon>Bacteria</taxon>
        <taxon>Pseudomonadati</taxon>
        <taxon>Pseudomonadota</taxon>
        <taxon>Betaproteobacteria</taxon>
        <taxon>Burkholderiales</taxon>
        <taxon>Sphaerotilaceae</taxon>
        <taxon>Pseudaquabacterium</taxon>
    </lineage>
</organism>
<dbReference type="EMBL" id="JBBUTF010000016">
    <property type="protein sequence ID" value="MEK8027737.1"/>
    <property type="molecule type" value="Genomic_DNA"/>
</dbReference>
<keyword evidence="4" id="KW-1185">Reference proteome</keyword>